<dbReference type="PANTHER" id="PTHR19375">
    <property type="entry name" value="HEAT SHOCK PROTEIN 70KDA"/>
    <property type="match status" value="1"/>
</dbReference>
<keyword evidence="6" id="KW-0143">Chaperone</keyword>
<evidence type="ECO:0000256" key="7">
    <source>
        <dbReference type="RuleBase" id="RU003322"/>
    </source>
</evidence>
<dbReference type="PROSITE" id="PS00329">
    <property type="entry name" value="HSP70_2"/>
    <property type="match status" value="1"/>
</dbReference>
<keyword evidence="3 7" id="KW-0547">Nucleotide-binding</keyword>
<evidence type="ECO:0000256" key="2">
    <source>
        <dbReference type="ARBA" id="ARBA00022553"/>
    </source>
</evidence>
<comment type="caution">
    <text evidence="8">The sequence shown here is derived from an EMBL/GenBank/DDBJ whole genome shotgun (WGS) entry which is preliminary data.</text>
</comment>
<dbReference type="GO" id="GO:0005524">
    <property type="term" value="F:ATP binding"/>
    <property type="evidence" value="ECO:0007669"/>
    <property type="project" value="UniProtKB-KW"/>
</dbReference>
<dbReference type="InterPro" id="IPR029047">
    <property type="entry name" value="HSP70_peptide-bd_sf"/>
</dbReference>
<evidence type="ECO:0000256" key="1">
    <source>
        <dbReference type="ARBA" id="ARBA00007381"/>
    </source>
</evidence>
<sequence length="511" mass="54043">MSIIGIDLGTTNSAVAATDAMGITTTIAARDGSRTLPSAVYFEPSDEVSIGARAKSMAVMEPERVAMLFKRGMGEKTFLTDGSAFAVDGKVWRPEELSSLVLKKLKQIAEENLSEPVTGAIVTVPAYFGELERSATRDAAEMAGLPLLRIINEPTAAAIAHGFGGGSRSENVLVFDLGGGTFDVTIMRVESDGEMTVLATGGNHKLGGTDFDSAIIGIMAERAQTELGVDILAEDWMFSDARDKAEEIKKELSTTDSVSRPLQTGQRPYMFTMTRAEFENAVADTVEDVSDTIETTLDDSGLSASDLGTVLMVGGSSRIPVFASMLKELFGKEPTFTKNLDEDVARGAAILATKTSGSADPRSELAELAIPTDVASHGLGMTVLKDGEAENEINGLIVSAGTPVPAHGSETFHSVADGQTEVRLRINEGDDEDLAYCRPLGEGSASFGRPVNAGYPIRIDVAYTEEQIVYVQAYDGETGTLIGEVTIKREGSLSGTEKDSALAAISEKGVR</sequence>
<organism evidence="8 9">
    <name type="scientific">Brevibacterium aurantiacum</name>
    <dbReference type="NCBI Taxonomy" id="273384"/>
    <lineage>
        <taxon>Bacteria</taxon>
        <taxon>Bacillati</taxon>
        <taxon>Actinomycetota</taxon>
        <taxon>Actinomycetes</taxon>
        <taxon>Micrococcales</taxon>
        <taxon>Brevibacteriaceae</taxon>
        <taxon>Brevibacterium</taxon>
    </lineage>
</organism>
<protein>
    <recommendedName>
        <fullName evidence="10">Molecular chaperone DnaK</fullName>
    </recommendedName>
</protein>
<evidence type="ECO:0000256" key="5">
    <source>
        <dbReference type="ARBA" id="ARBA00023016"/>
    </source>
</evidence>
<evidence type="ECO:0000256" key="4">
    <source>
        <dbReference type="ARBA" id="ARBA00022840"/>
    </source>
</evidence>
<evidence type="ECO:0000313" key="9">
    <source>
        <dbReference type="Proteomes" id="UP000217564"/>
    </source>
</evidence>
<keyword evidence="5" id="KW-0346">Stress response</keyword>
<evidence type="ECO:0000256" key="3">
    <source>
        <dbReference type="ARBA" id="ARBA00022741"/>
    </source>
</evidence>
<dbReference type="PRINTS" id="PR00301">
    <property type="entry name" value="HEATSHOCK70"/>
</dbReference>
<accession>A0A2A3Z0I8</accession>
<evidence type="ECO:0000256" key="6">
    <source>
        <dbReference type="ARBA" id="ARBA00023186"/>
    </source>
</evidence>
<evidence type="ECO:0000313" key="8">
    <source>
        <dbReference type="EMBL" id="PCC44885.1"/>
    </source>
</evidence>
<evidence type="ECO:0008006" key="10">
    <source>
        <dbReference type="Google" id="ProtNLM"/>
    </source>
</evidence>
<reference evidence="8 9" key="1">
    <citation type="journal article" date="2017" name="Elife">
        <title>Extensive horizontal gene transfer in cheese-associated bacteria.</title>
        <authorList>
            <person name="Bonham K.S."/>
            <person name="Wolfe B.E."/>
            <person name="Dutton R.J."/>
        </authorList>
    </citation>
    <scope>NUCLEOTIDE SEQUENCE [LARGE SCALE GENOMIC DNA]</scope>
    <source>
        <strain evidence="8 9">947_7</strain>
    </source>
</reference>
<dbReference type="CDD" id="cd24029">
    <property type="entry name" value="ASKHA_NBD_HSP70_DnaK_HscA_HscC"/>
    <property type="match status" value="1"/>
</dbReference>
<dbReference type="AlphaFoldDB" id="A0A2A3Z0I8"/>
<keyword evidence="4 7" id="KW-0067">ATP-binding</keyword>
<dbReference type="Gene3D" id="3.90.640.10">
    <property type="entry name" value="Actin, Chain A, domain 4"/>
    <property type="match status" value="1"/>
</dbReference>
<dbReference type="InterPro" id="IPR013126">
    <property type="entry name" value="Hsp_70_fam"/>
</dbReference>
<dbReference type="SUPFAM" id="SSF100920">
    <property type="entry name" value="Heat shock protein 70kD (HSP70), peptide-binding domain"/>
    <property type="match status" value="1"/>
</dbReference>
<dbReference type="PROSITE" id="PS00297">
    <property type="entry name" value="HSP70_1"/>
    <property type="match status" value="1"/>
</dbReference>
<dbReference type="Gene3D" id="2.60.34.10">
    <property type="entry name" value="Substrate Binding Domain Of DNAk, Chain A, domain 1"/>
    <property type="match status" value="1"/>
</dbReference>
<keyword evidence="2" id="KW-0597">Phosphoprotein</keyword>
<proteinExistence type="inferred from homology"/>
<gene>
    <name evidence="8" type="ORF">CIK64_18595</name>
</gene>
<dbReference type="InterPro" id="IPR018181">
    <property type="entry name" value="Heat_shock_70_CS"/>
</dbReference>
<dbReference type="EMBL" id="NRGP01000048">
    <property type="protein sequence ID" value="PCC44885.1"/>
    <property type="molecule type" value="Genomic_DNA"/>
</dbReference>
<dbReference type="Pfam" id="PF00012">
    <property type="entry name" value="HSP70"/>
    <property type="match status" value="1"/>
</dbReference>
<dbReference type="Proteomes" id="UP000217564">
    <property type="component" value="Unassembled WGS sequence"/>
</dbReference>
<dbReference type="GO" id="GO:0140662">
    <property type="term" value="F:ATP-dependent protein folding chaperone"/>
    <property type="evidence" value="ECO:0007669"/>
    <property type="project" value="InterPro"/>
</dbReference>
<name>A0A2A3Z0I8_BREAU</name>
<dbReference type="RefSeq" id="WP_096163124.1">
    <property type="nucleotide sequence ID" value="NZ_NRGP01000048.1"/>
</dbReference>
<dbReference type="SUPFAM" id="SSF53067">
    <property type="entry name" value="Actin-like ATPase domain"/>
    <property type="match status" value="2"/>
</dbReference>
<dbReference type="InterPro" id="IPR043129">
    <property type="entry name" value="ATPase_NBD"/>
</dbReference>
<comment type="similarity">
    <text evidence="1 7">Belongs to the heat shock protein 70 family.</text>
</comment>
<dbReference type="Gene3D" id="3.30.420.40">
    <property type="match status" value="2"/>
</dbReference>